<organism evidence="2 3">
    <name type="scientific">Arthrobacter cryoconiti</name>
    <dbReference type="NCBI Taxonomy" id="748907"/>
    <lineage>
        <taxon>Bacteria</taxon>
        <taxon>Bacillati</taxon>
        <taxon>Actinomycetota</taxon>
        <taxon>Actinomycetes</taxon>
        <taxon>Micrococcales</taxon>
        <taxon>Micrococcaceae</taxon>
        <taxon>Arthrobacter</taxon>
    </lineage>
</organism>
<keyword evidence="1" id="KW-0812">Transmembrane</keyword>
<evidence type="ECO:0000313" key="3">
    <source>
        <dbReference type="Proteomes" id="UP001595773"/>
    </source>
</evidence>
<reference evidence="3" key="1">
    <citation type="journal article" date="2019" name="Int. J. Syst. Evol. Microbiol.">
        <title>The Global Catalogue of Microorganisms (GCM) 10K type strain sequencing project: providing services to taxonomists for standard genome sequencing and annotation.</title>
        <authorList>
            <consortium name="The Broad Institute Genomics Platform"/>
            <consortium name="The Broad Institute Genome Sequencing Center for Infectious Disease"/>
            <person name="Wu L."/>
            <person name="Ma J."/>
        </authorList>
    </citation>
    <scope>NUCLEOTIDE SEQUENCE [LARGE SCALE GENOMIC DNA]</scope>
    <source>
        <strain evidence="3">CGMCC 1.10698</strain>
    </source>
</reference>
<evidence type="ECO:0000256" key="1">
    <source>
        <dbReference type="SAM" id="Phobius"/>
    </source>
</evidence>
<proteinExistence type="predicted"/>
<keyword evidence="1" id="KW-1133">Transmembrane helix</keyword>
<keyword evidence="3" id="KW-1185">Reference proteome</keyword>
<name>A0ABV8QWI8_9MICC</name>
<dbReference type="RefSeq" id="WP_230067797.1">
    <property type="nucleotide sequence ID" value="NZ_BAABLL010000001.1"/>
</dbReference>
<sequence length="52" mass="5601">MVTLVIVLLALWLILAVVGVVFKGLLWLAAVAAILFVATAAIGWVRRKAVDR</sequence>
<comment type="caution">
    <text evidence="2">The sequence shown here is derived from an EMBL/GenBank/DDBJ whole genome shotgun (WGS) entry which is preliminary data.</text>
</comment>
<keyword evidence="1" id="KW-0472">Membrane</keyword>
<accession>A0ABV8QWI8</accession>
<dbReference type="EMBL" id="JBHSCQ010000004">
    <property type="protein sequence ID" value="MFC4264615.1"/>
    <property type="molecule type" value="Genomic_DNA"/>
</dbReference>
<protein>
    <submittedName>
        <fullName evidence="2">Uncharacterized protein</fullName>
    </submittedName>
</protein>
<feature type="transmembrane region" description="Helical" evidence="1">
    <location>
        <begin position="26"/>
        <end position="45"/>
    </location>
</feature>
<gene>
    <name evidence="2" type="ORF">ACFOW9_03265</name>
</gene>
<evidence type="ECO:0000313" key="2">
    <source>
        <dbReference type="EMBL" id="MFC4264615.1"/>
    </source>
</evidence>
<dbReference type="Proteomes" id="UP001595773">
    <property type="component" value="Unassembled WGS sequence"/>
</dbReference>